<dbReference type="RefSeq" id="WP_069458040.1">
    <property type="nucleotide sequence ID" value="NZ_CP034909.1"/>
</dbReference>
<gene>
    <name evidence="1" type="ORF">A8M32_08900</name>
</gene>
<comment type="caution">
    <text evidence="1">The sequence shown here is derived from an EMBL/GenBank/DDBJ whole genome shotgun (WGS) entry which is preliminary data.</text>
</comment>
<evidence type="ECO:0000313" key="1">
    <source>
        <dbReference type="EMBL" id="ODR91563.1"/>
    </source>
</evidence>
<reference evidence="2" key="1">
    <citation type="submission" date="2016-05" db="EMBL/GenBank/DDBJ databases">
        <authorList>
            <person name="Li Y."/>
        </authorList>
    </citation>
    <scope>NUCLEOTIDE SEQUENCE [LARGE SCALE GENOMIC DNA]</scope>
    <source>
        <strain evidence="2">YIC4027</strain>
    </source>
</reference>
<accession>A0A1E3VD94</accession>
<keyword evidence="2" id="KW-1185">Reference proteome</keyword>
<organism evidence="1 2">
    <name type="scientific">Sinorhizobium alkalisoli</name>
    <dbReference type="NCBI Taxonomy" id="1752398"/>
    <lineage>
        <taxon>Bacteria</taxon>
        <taxon>Pseudomonadati</taxon>
        <taxon>Pseudomonadota</taxon>
        <taxon>Alphaproteobacteria</taxon>
        <taxon>Hyphomicrobiales</taxon>
        <taxon>Rhizobiaceae</taxon>
        <taxon>Sinorhizobium/Ensifer group</taxon>
        <taxon>Sinorhizobium</taxon>
    </lineage>
</organism>
<dbReference type="EMBL" id="LYBW01000055">
    <property type="protein sequence ID" value="ODR91563.1"/>
    <property type="molecule type" value="Genomic_DNA"/>
</dbReference>
<dbReference type="OrthoDB" id="7187254at2"/>
<evidence type="ECO:0000313" key="2">
    <source>
        <dbReference type="Proteomes" id="UP000094342"/>
    </source>
</evidence>
<protein>
    <submittedName>
        <fullName evidence="1">Uncharacterized protein</fullName>
    </submittedName>
</protein>
<name>A0A1E3VD94_9HYPH</name>
<dbReference type="Proteomes" id="UP000094342">
    <property type="component" value="Unassembled WGS sequence"/>
</dbReference>
<dbReference type="STRING" id="1752398.A8M32_08900"/>
<proteinExistence type="predicted"/>
<sequence>MQETKGLALEVRLSAYIDGEIGEAEKTELDSLLAQDDDARALLERLKAGSTFGNRAFEDFLHDPVPLALVRQIKQGPGITPRFERVATANLPKRSLRIWPRLAVAAVALFFLGSVGGFILGSAGNIVDPAPEAADRSWIGEVAEYHAIYSRQKKHLVEVPASQAAEIQSWLSSSVGVAFRIPDLTRKGLTFEGARLLVANGRPVAQLMYRDRESEIVAICFLKNGGGGKPDQFRETIRGDLSLVSWQRNNASFVVVGPSSDAGLQDLAQMVAAAI</sequence>
<dbReference type="AlphaFoldDB" id="A0A1E3VD94"/>